<dbReference type="Proteomes" id="UP000397656">
    <property type="component" value="Plasmid pRK1-4"/>
</dbReference>
<evidence type="ECO:0000259" key="3">
    <source>
        <dbReference type="SMART" id="SM00470"/>
    </source>
</evidence>
<dbReference type="GO" id="GO:0003677">
    <property type="term" value="F:DNA binding"/>
    <property type="evidence" value="ECO:0007669"/>
    <property type="project" value="InterPro"/>
</dbReference>
<accession>A0A643FNB3</accession>
<name>A0A643FNB3_9BURK</name>
<feature type="domain" description="ParB-like N-terminal" evidence="3">
    <location>
        <begin position="33"/>
        <end position="121"/>
    </location>
</feature>
<dbReference type="AlphaFoldDB" id="A0A643FNB3"/>
<evidence type="ECO:0000313" key="4">
    <source>
        <dbReference type="EMBL" id="QOT82353.1"/>
    </source>
</evidence>
<dbReference type="EMBL" id="CP062808">
    <property type="protein sequence ID" value="QOT82353.1"/>
    <property type="molecule type" value="Genomic_DNA"/>
</dbReference>
<geneLocation type="plasmid" evidence="4 5">
    <name>pRK1-4</name>
</geneLocation>
<dbReference type="Gene3D" id="1.10.10.2830">
    <property type="match status" value="1"/>
</dbReference>
<dbReference type="InterPro" id="IPR050336">
    <property type="entry name" value="Chromosome_partition/occlusion"/>
</dbReference>
<dbReference type="InterPro" id="IPR004437">
    <property type="entry name" value="ParB/RepB/Spo0J"/>
</dbReference>
<feature type="region of interest" description="Disordered" evidence="2">
    <location>
        <begin position="245"/>
        <end position="303"/>
    </location>
</feature>
<evidence type="ECO:0000256" key="2">
    <source>
        <dbReference type="SAM" id="MobiDB-lite"/>
    </source>
</evidence>
<gene>
    <name evidence="4" type="ORF">F7R26_040315</name>
</gene>
<dbReference type="NCBIfam" id="TIGR00180">
    <property type="entry name" value="parB_part"/>
    <property type="match status" value="1"/>
</dbReference>
<dbReference type="PANTHER" id="PTHR33375">
    <property type="entry name" value="CHROMOSOME-PARTITIONING PROTEIN PARB-RELATED"/>
    <property type="match status" value="1"/>
</dbReference>
<sequence>MTATATNKKPGLNLGKLSAVAQIAVKPAQPADAEIELARIYSVKQVRKTFRNLEELAESFKLNGIIEPLVVHEEADGRYRIIVGERRYRAAPLAGLVKVPVIIKKGLTELQIRRLQVTENNDRDDLTAYEEAMGVIEDVELYGTKEAMTIWNRGEAWVSKRMAVRRYADPVRELLENDLCGDFEVLHCLNQIYDIEDTHTEFSRLSHRMNEGLPLSRDEARNTLARMKAWKQQQDDLAQRRIELDNAKKAGDKAPEKTPAWLEEQRKRDAERAAAGADAGDQDEDGGQGPAPAPSAASGRGQQALPTMELTPEQKAAAEKERANEKLLSLREETFEWGEANQAQFFSMKTHMTTLGHNMHETEWVLWQGFLAMTLPMLEGIGPERAVMYLKKLQGELKDKTPAQLWEELHPDIEGAGRNASPDMPEGWRF</sequence>
<dbReference type="Gene3D" id="3.90.1530.30">
    <property type="match status" value="1"/>
</dbReference>
<evidence type="ECO:0000313" key="5">
    <source>
        <dbReference type="Proteomes" id="UP000397656"/>
    </source>
</evidence>
<reference evidence="4 5" key="1">
    <citation type="submission" date="2020-10" db="EMBL/GenBank/DDBJ databases">
        <title>Complete genome sequence of Cupriavidus basilensis CCUG 49340T.</title>
        <authorList>
            <person name="Salva-Serra F."/>
            <person name="Donoso R.A."/>
            <person name="Cho K.H."/>
            <person name="Yoo J.A."/>
            <person name="Lee K."/>
            <person name="Yoon S.-H."/>
            <person name="Perez-Pantoja D."/>
            <person name="Moore E.R.B."/>
        </authorList>
    </citation>
    <scope>NUCLEOTIDE SEQUENCE [LARGE SCALE GENOMIC DNA]</scope>
    <source>
        <strain evidence="5">CCUG 49340</strain>
        <plasmid evidence="4 5">pRK1-4</plasmid>
    </source>
</reference>
<dbReference type="SUPFAM" id="SSF110849">
    <property type="entry name" value="ParB/Sulfiredoxin"/>
    <property type="match status" value="1"/>
</dbReference>
<keyword evidence="4" id="KW-0614">Plasmid</keyword>
<dbReference type="GeneID" id="98407219"/>
<protein>
    <submittedName>
        <fullName evidence="4">ParB/RepB/Spo0J family partition protein</fullName>
    </submittedName>
</protein>
<feature type="compositionally biased region" description="Basic and acidic residues" evidence="2">
    <location>
        <begin position="245"/>
        <end position="256"/>
    </location>
</feature>
<evidence type="ECO:0000256" key="1">
    <source>
        <dbReference type="ARBA" id="ARBA00006295"/>
    </source>
</evidence>
<dbReference type="InterPro" id="IPR003115">
    <property type="entry name" value="ParB_N"/>
</dbReference>
<dbReference type="SMART" id="SM00470">
    <property type="entry name" value="ParB"/>
    <property type="match status" value="1"/>
</dbReference>
<dbReference type="GO" id="GO:0007059">
    <property type="term" value="P:chromosome segregation"/>
    <property type="evidence" value="ECO:0007669"/>
    <property type="project" value="TreeGrafter"/>
</dbReference>
<dbReference type="RefSeq" id="WP_027477979.1">
    <property type="nucleotide sequence ID" value="NZ_CP062808.1"/>
</dbReference>
<dbReference type="PANTHER" id="PTHR33375:SF1">
    <property type="entry name" value="CHROMOSOME-PARTITIONING PROTEIN PARB-RELATED"/>
    <property type="match status" value="1"/>
</dbReference>
<organism evidence="4 5">
    <name type="scientific">Cupriavidus basilensis</name>
    <dbReference type="NCBI Taxonomy" id="68895"/>
    <lineage>
        <taxon>Bacteria</taxon>
        <taxon>Pseudomonadati</taxon>
        <taxon>Pseudomonadota</taxon>
        <taxon>Betaproteobacteria</taxon>
        <taxon>Burkholderiales</taxon>
        <taxon>Burkholderiaceae</taxon>
        <taxon>Cupriavidus</taxon>
    </lineage>
</organism>
<dbReference type="GO" id="GO:0005694">
    <property type="term" value="C:chromosome"/>
    <property type="evidence" value="ECO:0007669"/>
    <property type="project" value="TreeGrafter"/>
</dbReference>
<dbReference type="InterPro" id="IPR036086">
    <property type="entry name" value="ParB/Sulfiredoxin_sf"/>
</dbReference>
<proteinExistence type="inferred from homology"/>
<feature type="compositionally biased region" description="Basic and acidic residues" evidence="2">
    <location>
        <begin position="263"/>
        <end position="272"/>
    </location>
</feature>
<dbReference type="Pfam" id="PF02195">
    <property type="entry name" value="ParB_N"/>
    <property type="match status" value="1"/>
</dbReference>
<comment type="similarity">
    <text evidence="1">Belongs to the ParB family.</text>
</comment>